<evidence type="ECO:0000313" key="2">
    <source>
        <dbReference type="Proteomes" id="UP000256970"/>
    </source>
</evidence>
<name>A0A383WFM3_TETOB</name>
<sequence length="155" mass="16354">MRAAAFDAASTQLRFRQAVAQVVLPSDVFYWKVQITDVHDVLPPGPHSRQLEQVPRLRTVLPVAEVRFRVLNVSATAAGAAAAGQILDMAVADGALLLAELVSRGLNSVYWTSLGHMTTVLTDSPASSSLSLHSSNALAAAAGCLSVLIIHFLAP</sequence>
<reference evidence="1 2" key="1">
    <citation type="submission" date="2016-10" db="EMBL/GenBank/DDBJ databases">
        <authorList>
            <person name="Cai Z."/>
        </authorList>
    </citation>
    <scope>NUCLEOTIDE SEQUENCE [LARGE SCALE GENOMIC DNA]</scope>
</reference>
<dbReference type="AlphaFoldDB" id="A0A383WFM3"/>
<gene>
    <name evidence="1" type="ORF">BQ4739_LOCUS16572</name>
</gene>
<accession>A0A383WFM3</accession>
<protein>
    <submittedName>
        <fullName evidence="1">Uncharacterized protein</fullName>
    </submittedName>
</protein>
<dbReference type="EMBL" id="FNXT01001251">
    <property type="protein sequence ID" value="SZX76211.1"/>
    <property type="molecule type" value="Genomic_DNA"/>
</dbReference>
<evidence type="ECO:0000313" key="1">
    <source>
        <dbReference type="EMBL" id="SZX76211.1"/>
    </source>
</evidence>
<organism evidence="1 2">
    <name type="scientific">Tetradesmus obliquus</name>
    <name type="common">Green alga</name>
    <name type="synonym">Acutodesmus obliquus</name>
    <dbReference type="NCBI Taxonomy" id="3088"/>
    <lineage>
        <taxon>Eukaryota</taxon>
        <taxon>Viridiplantae</taxon>
        <taxon>Chlorophyta</taxon>
        <taxon>core chlorophytes</taxon>
        <taxon>Chlorophyceae</taxon>
        <taxon>CS clade</taxon>
        <taxon>Sphaeropleales</taxon>
        <taxon>Scenedesmaceae</taxon>
        <taxon>Tetradesmus</taxon>
    </lineage>
</organism>
<keyword evidence="2" id="KW-1185">Reference proteome</keyword>
<proteinExistence type="predicted"/>
<dbReference type="Proteomes" id="UP000256970">
    <property type="component" value="Unassembled WGS sequence"/>
</dbReference>